<reference evidence="3" key="1">
    <citation type="journal article" date="2005" name="Nature">
        <title>The map-based sequence of the rice genome.</title>
        <authorList>
            <consortium name="International rice genome sequencing project (IRGSP)"/>
            <person name="Matsumoto T."/>
            <person name="Wu J."/>
            <person name="Kanamori H."/>
            <person name="Katayose Y."/>
            <person name="Fujisawa M."/>
            <person name="Namiki N."/>
            <person name="Mizuno H."/>
            <person name="Yamamoto K."/>
            <person name="Antonio B.A."/>
            <person name="Baba T."/>
            <person name="Sakata K."/>
            <person name="Nagamura Y."/>
            <person name="Aoki H."/>
            <person name="Arikawa K."/>
            <person name="Arita K."/>
            <person name="Bito T."/>
            <person name="Chiden Y."/>
            <person name="Fujitsuka N."/>
            <person name="Fukunaka R."/>
            <person name="Hamada M."/>
            <person name="Harada C."/>
            <person name="Hayashi A."/>
            <person name="Hijishita S."/>
            <person name="Honda M."/>
            <person name="Hosokawa S."/>
            <person name="Ichikawa Y."/>
            <person name="Idonuma A."/>
            <person name="Iijima M."/>
            <person name="Ikeda M."/>
            <person name="Ikeno M."/>
            <person name="Ito K."/>
            <person name="Ito S."/>
            <person name="Ito T."/>
            <person name="Ito Y."/>
            <person name="Ito Y."/>
            <person name="Iwabuchi A."/>
            <person name="Kamiya K."/>
            <person name="Karasawa W."/>
            <person name="Kurita K."/>
            <person name="Katagiri S."/>
            <person name="Kikuta A."/>
            <person name="Kobayashi H."/>
            <person name="Kobayashi N."/>
            <person name="Machita K."/>
            <person name="Maehara T."/>
            <person name="Masukawa M."/>
            <person name="Mizubayashi T."/>
            <person name="Mukai Y."/>
            <person name="Nagasaki H."/>
            <person name="Nagata Y."/>
            <person name="Naito S."/>
            <person name="Nakashima M."/>
            <person name="Nakama Y."/>
            <person name="Nakamichi Y."/>
            <person name="Nakamura M."/>
            <person name="Meguro A."/>
            <person name="Negishi M."/>
            <person name="Ohta I."/>
            <person name="Ohta T."/>
            <person name="Okamoto M."/>
            <person name="Ono N."/>
            <person name="Saji S."/>
            <person name="Sakaguchi M."/>
            <person name="Sakai K."/>
            <person name="Shibata M."/>
            <person name="Shimokawa T."/>
            <person name="Song J."/>
            <person name="Takazaki Y."/>
            <person name="Terasawa K."/>
            <person name="Tsugane M."/>
            <person name="Tsuji K."/>
            <person name="Ueda S."/>
            <person name="Waki K."/>
            <person name="Yamagata H."/>
            <person name="Yamamoto M."/>
            <person name="Yamamoto S."/>
            <person name="Yamane H."/>
            <person name="Yoshiki S."/>
            <person name="Yoshihara R."/>
            <person name="Yukawa K."/>
            <person name="Zhong H."/>
            <person name="Yano M."/>
            <person name="Yuan Q."/>
            <person name="Ouyang S."/>
            <person name="Liu J."/>
            <person name="Jones K.M."/>
            <person name="Gansberger K."/>
            <person name="Moffat K."/>
            <person name="Hill J."/>
            <person name="Bera J."/>
            <person name="Fadrosh D."/>
            <person name="Jin S."/>
            <person name="Johri S."/>
            <person name="Kim M."/>
            <person name="Overton L."/>
            <person name="Reardon M."/>
            <person name="Tsitrin T."/>
            <person name="Vuong H."/>
            <person name="Weaver B."/>
            <person name="Ciecko A."/>
            <person name="Tallon L."/>
            <person name="Jackson J."/>
            <person name="Pai G."/>
            <person name="Aken S.V."/>
            <person name="Utterback T."/>
            <person name="Reidmuller S."/>
            <person name="Feldblyum T."/>
            <person name="Hsiao J."/>
            <person name="Zismann V."/>
            <person name="Iobst S."/>
            <person name="de Vazeille A.R."/>
            <person name="Buell C.R."/>
            <person name="Ying K."/>
            <person name="Li Y."/>
            <person name="Lu T."/>
            <person name="Huang Y."/>
            <person name="Zhao Q."/>
            <person name="Feng Q."/>
            <person name="Zhang L."/>
            <person name="Zhu J."/>
            <person name="Weng Q."/>
            <person name="Mu J."/>
            <person name="Lu Y."/>
            <person name="Fan D."/>
            <person name="Liu Y."/>
            <person name="Guan J."/>
            <person name="Zhang Y."/>
            <person name="Yu S."/>
            <person name="Liu X."/>
            <person name="Zhang Y."/>
            <person name="Hong G."/>
            <person name="Han B."/>
            <person name="Choisne N."/>
            <person name="Demange N."/>
            <person name="Orjeda G."/>
            <person name="Samain S."/>
            <person name="Cattolico L."/>
            <person name="Pelletier E."/>
            <person name="Couloux A."/>
            <person name="Segurens B."/>
            <person name="Wincker P."/>
            <person name="D'Hont A."/>
            <person name="Scarpelli C."/>
            <person name="Weissenbach J."/>
            <person name="Salanoubat M."/>
            <person name="Quetier F."/>
            <person name="Yu Y."/>
            <person name="Kim H.R."/>
            <person name="Rambo T."/>
            <person name="Currie J."/>
            <person name="Collura K."/>
            <person name="Luo M."/>
            <person name="Yang T."/>
            <person name="Ammiraju J.S.S."/>
            <person name="Engler F."/>
            <person name="Soderlund C."/>
            <person name="Wing R.A."/>
            <person name="Palmer L.E."/>
            <person name="de la Bastide M."/>
            <person name="Spiegel L."/>
            <person name="Nascimento L."/>
            <person name="Zutavern T."/>
            <person name="O'Shaughnessy A."/>
            <person name="Dike S."/>
            <person name="Dedhia N."/>
            <person name="Preston R."/>
            <person name="Balija V."/>
            <person name="McCombie W.R."/>
            <person name="Chow T."/>
            <person name="Chen H."/>
            <person name="Chung M."/>
            <person name="Chen C."/>
            <person name="Shaw J."/>
            <person name="Wu H."/>
            <person name="Hsiao K."/>
            <person name="Chao Y."/>
            <person name="Chu M."/>
            <person name="Cheng C."/>
            <person name="Hour A."/>
            <person name="Lee P."/>
            <person name="Lin S."/>
            <person name="Lin Y."/>
            <person name="Liou J."/>
            <person name="Liu S."/>
            <person name="Hsing Y."/>
            <person name="Raghuvanshi S."/>
            <person name="Mohanty A."/>
            <person name="Bharti A.K."/>
            <person name="Gaur A."/>
            <person name="Gupta V."/>
            <person name="Kumar D."/>
            <person name="Ravi V."/>
            <person name="Vij S."/>
            <person name="Kapur A."/>
            <person name="Khurana P."/>
            <person name="Khurana P."/>
            <person name="Khurana J.P."/>
            <person name="Tyagi A.K."/>
            <person name="Gaikwad K."/>
            <person name="Singh A."/>
            <person name="Dalal V."/>
            <person name="Srivastava S."/>
            <person name="Dixit A."/>
            <person name="Pal A.K."/>
            <person name="Ghazi I.A."/>
            <person name="Yadav M."/>
            <person name="Pandit A."/>
            <person name="Bhargava A."/>
            <person name="Sureshbabu K."/>
            <person name="Batra K."/>
            <person name="Sharma T.R."/>
            <person name="Mohapatra T."/>
            <person name="Singh N.K."/>
            <person name="Messing J."/>
            <person name="Nelson A.B."/>
            <person name="Fuks G."/>
            <person name="Kavchok S."/>
            <person name="Keizer G."/>
            <person name="Linton E."/>
            <person name="Llaca V."/>
            <person name="Song R."/>
            <person name="Tanyolac B."/>
            <person name="Young S."/>
            <person name="Ho-Il K."/>
            <person name="Hahn J.H."/>
            <person name="Sangsakoo G."/>
            <person name="Vanavichit A."/>
            <person name="de Mattos Luiz.A.T."/>
            <person name="Zimmer P.D."/>
            <person name="Malone G."/>
            <person name="Dellagostin O."/>
            <person name="de Oliveira A.C."/>
            <person name="Bevan M."/>
            <person name="Bancroft I."/>
            <person name="Minx P."/>
            <person name="Cordum H."/>
            <person name="Wilson R."/>
            <person name="Cheng Z."/>
            <person name="Jin W."/>
            <person name="Jiang J."/>
            <person name="Leong S.A."/>
            <person name="Iwama H."/>
            <person name="Gojobori T."/>
            <person name="Itoh T."/>
            <person name="Niimura Y."/>
            <person name="Fujii Y."/>
            <person name="Habara T."/>
            <person name="Sakai H."/>
            <person name="Sato Y."/>
            <person name="Wilson G."/>
            <person name="Kumar K."/>
            <person name="McCouch S."/>
            <person name="Juretic N."/>
            <person name="Hoen D."/>
            <person name="Wright S."/>
            <person name="Bruskiewich R."/>
            <person name="Bureau T."/>
            <person name="Miyao A."/>
            <person name="Hirochika H."/>
            <person name="Nishikawa T."/>
            <person name="Kadowaki K."/>
            <person name="Sugiura M."/>
            <person name="Burr B."/>
            <person name="Sasaki T."/>
        </authorList>
    </citation>
    <scope>NUCLEOTIDE SEQUENCE [LARGE SCALE GENOMIC DNA]</scope>
    <source>
        <strain evidence="3">cv. Nipponbare</strain>
    </source>
</reference>
<protein>
    <submittedName>
        <fullName evidence="2">Os03g0683401 protein</fullName>
    </submittedName>
</protein>
<reference evidence="2 3" key="3">
    <citation type="journal article" date="2013" name="Rice">
        <title>Improvement of the Oryza sativa Nipponbare reference genome using next generation sequence and optical map data.</title>
        <authorList>
            <person name="Kawahara Y."/>
            <person name="de la Bastide M."/>
            <person name="Hamilton J.P."/>
            <person name="Kanamori H."/>
            <person name="McCombie W.R."/>
            <person name="Ouyang S."/>
            <person name="Schwartz D.C."/>
            <person name="Tanaka T."/>
            <person name="Wu J."/>
            <person name="Zhou S."/>
            <person name="Childs K.L."/>
            <person name="Davidson R.M."/>
            <person name="Lin H."/>
            <person name="Quesada-Ocampo L."/>
            <person name="Vaillancourt B."/>
            <person name="Sakai H."/>
            <person name="Lee S.S."/>
            <person name="Kim J."/>
            <person name="Numa H."/>
            <person name="Itoh T."/>
            <person name="Buell C.R."/>
            <person name="Matsumoto T."/>
        </authorList>
    </citation>
    <scope>NUCLEOTIDE SEQUENCE [LARGE SCALE GENOMIC DNA]</scope>
    <source>
        <strain evidence="3">cv. Nipponbare</strain>
    </source>
</reference>
<gene>
    <name evidence="2" type="ordered locus">Os03g0683401</name>
    <name evidence="2" type="ORF">OSNPB_030683401</name>
</gene>
<evidence type="ECO:0000256" key="1">
    <source>
        <dbReference type="SAM" id="MobiDB-lite"/>
    </source>
</evidence>
<accession>A0A0P0W264</accession>
<keyword evidence="3" id="KW-1185">Reference proteome</keyword>
<dbReference type="Proteomes" id="UP000059680">
    <property type="component" value="Chromosome 3"/>
</dbReference>
<dbReference type="EMBL" id="AP014959">
    <property type="protein sequence ID" value="BAS85778.1"/>
    <property type="molecule type" value="Genomic_DNA"/>
</dbReference>
<evidence type="ECO:0000313" key="2">
    <source>
        <dbReference type="EMBL" id="BAS85778.1"/>
    </source>
</evidence>
<reference evidence="2 3" key="2">
    <citation type="journal article" date="2013" name="Plant Cell Physiol.">
        <title>Rice Annotation Project Database (RAP-DB): an integrative and interactive database for rice genomics.</title>
        <authorList>
            <person name="Sakai H."/>
            <person name="Lee S.S."/>
            <person name="Tanaka T."/>
            <person name="Numa H."/>
            <person name="Kim J."/>
            <person name="Kawahara Y."/>
            <person name="Wakimoto H."/>
            <person name="Yang C.C."/>
            <person name="Iwamoto M."/>
            <person name="Abe T."/>
            <person name="Yamada Y."/>
            <person name="Muto A."/>
            <person name="Inokuchi H."/>
            <person name="Ikemura T."/>
            <person name="Matsumoto T."/>
            <person name="Sasaki T."/>
            <person name="Itoh T."/>
        </authorList>
    </citation>
    <scope>NUCLEOTIDE SEQUENCE [LARGE SCALE GENOMIC DNA]</scope>
    <source>
        <strain evidence="3">cv. Nipponbare</strain>
    </source>
</reference>
<name>A0A0P0W264_ORYSJ</name>
<dbReference type="InParanoid" id="A0A0P0W264"/>
<organism evidence="2 3">
    <name type="scientific">Oryza sativa subsp. japonica</name>
    <name type="common">Rice</name>
    <dbReference type="NCBI Taxonomy" id="39947"/>
    <lineage>
        <taxon>Eukaryota</taxon>
        <taxon>Viridiplantae</taxon>
        <taxon>Streptophyta</taxon>
        <taxon>Embryophyta</taxon>
        <taxon>Tracheophyta</taxon>
        <taxon>Spermatophyta</taxon>
        <taxon>Magnoliopsida</taxon>
        <taxon>Liliopsida</taxon>
        <taxon>Poales</taxon>
        <taxon>Poaceae</taxon>
        <taxon>BOP clade</taxon>
        <taxon>Oryzoideae</taxon>
        <taxon>Oryzeae</taxon>
        <taxon>Oryzinae</taxon>
        <taxon>Oryza</taxon>
        <taxon>Oryza sativa</taxon>
    </lineage>
</organism>
<feature type="region of interest" description="Disordered" evidence="1">
    <location>
        <begin position="21"/>
        <end position="66"/>
    </location>
</feature>
<dbReference type="PaxDb" id="39947-A0A0P0W264"/>
<dbReference type="AlphaFoldDB" id="A0A0P0W264"/>
<sequence length="102" mass="10171">MVDNGDDNDEAAIRARILSHASGGGRAADCSEAALQPPASARRPAAILRSPRPSAPLTPASAPFLDADKLPSGGRCAGRRAAGHGCADAALCAASATRRPTA</sequence>
<proteinExistence type="predicted"/>
<evidence type="ECO:0000313" key="3">
    <source>
        <dbReference type="Proteomes" id="UP000059680"/>
    </source>
</evidence>